<reference evidence="2" key="2">
    <citation type="submission" date="2014-07" db="EMBL/GenBank/DDBJ databases">
        <authorList>
            <person name="Hull J."/>
        </authorList>
    </citation>
    <scope>NUCLEOTIDE SEQUENCE</scope>
</reference>
<name>A0A0A9YHF0_LYGHE</name>
<organism evidence="2">
    <name type="scientific">Lygus hesperus</name>
    <name type="common">Western plant bug</name>
    <dbReference type="NCBI Taxonomy" id="30085"/>
    <lineage>
        <taxon>Eukaryota</taxon>
        <taxon>Metazoa</taxon>
        <taxon>Ecdysozoa</taxon>
        <taxon>Arthropoda</taxon>
        <taxon>Hexapoda</taxon>
        <taxon>Insecta</taxon>
        <taxon>Pterygota</taxon>
        <taxon>Neoptera</taxon>
        <taxon>Paraneoptera</taxon>
        <taxon>Hemiptera</taxon>
        <taxon>Heteroptera</taxon>
        <taxon>Panheteroptera</taxon>
        <taxon>Cimicomorpha</taxon>
        <taxon>Miridae</taxon>
        <taxon>Mirini</taxon>
        <taxon>Lygus</taxon>
    </lineage>
</organism>
<accession>A0A0A9YHF0</accession>
<dbReference type="AlphaFoldDB" id="A0A0A9YHF0"/>
<dbReference type="SUPFAM" id="SSF47923">
    <property type="entry name" value="Ypt/Rab-GAP domain of gyp1p"/>
    <property type="match status" value="1"/>
</dbReference>
<feature type="domain" description="Rab-GAP TBC" evidence="1">
    <location>
        <begin position="1"/>
        <end position="71"/>
    </location>
</feature>
<gene>
    <name evidence="2" type="primary">Tbc1d10c</name>
    <name evidence="2" type="ORF">CM83_28013</name>
</gene>
<protein>
    <submittedName>
        <fullName evidence="2">Carabin</fullName>
    </submittedName>
</protein>
<dbReference type="Pfam" id="PF00566">
    <property type="entry name" value="RabGAP-TBC"/>
    <property type="match status" value="1"/>
</dbReference>
<dbReference type="InterPro" id="IPR035969">
    <property type="entry name" value="Rab-GAP_TBC_sf"/>
</dbReference>
<dbReference type="EMBL" id="GBHO01012020">
    <property type="protein sequence ID" value="JAG31584.1"/>
    <property type="molecule type" value="Transcribed_RNA"/>
</dbReference>
<evidence type="ECO:0000259" key="1">
    <source>
        <dbReference type="Pfam" id="PF00566"/>
    </source>
</evidence>
<proteinExistence type="predicted"/>
<dbReference type="InterPro" id="IPR000195">
    <property type="entry name" value="Rab-GAP-TBC_dom"/>
</dbReference>
<evidence type="ECO:0000313" key="2">
    <source>
        <dbReference type="EMBL" id="JAG31584.1"/>
    </source>
</evidence>
<reference evidence="2" key="1">
    <citation type="journal article" date="2014" name="PLoS ONE">
        <title>Transcriptome-Based Identification of ABC Transporters in the Western Tarnished Plant Bug Lygus hesperus.</title>
        <authorList>
            <person name="Hull J.J."/>
            <person name="Chaney K."/>
            <person name="Geib S.M."/>
            <person name="Fabrick J.A."/>
            <person name="Brent C.S."/>
            <person name="Walsh D."/>
            <person name="Lavine L.C."/>
        </authorList>
    </citation>
    <scope>NUCLEOTIDE SEQUENCE</scope>
</reference>
<dbReference type="Gene3D" id="1.10.472.80">
    <property type="entry name" value="Ypt/Rab-GAP domain of gyp1p, domain 3"/>
    <property type="match status" value="1"/>
</dbReference>
<sequence>MQKQLPEIATHLQELNIWPDTYLQKILSGLCIHVLRFSELFQFLDAFVQGGLRYLIRFCLALIEHFRSDILSVRTMNSCSTIYEVMRLDDKVADQRDIKQILARV</sequence>